<accession>A0A840UFF0</accession>
<evidence type="ECO:0000313" key="3">
    <source>
        <dbReference type="Proteomes" id="UP000559117"/>
    </source>
</evidence>
<dbReference type="InterPro" id="IPR016195">
    <property type="entry name" value="Pol/histidinol_Pase-like"/>
</dbReference>
<dbReference type="Pfam" id="PF02811">
    <property type="entry name" value="PHP"/>
    <property type="match status" value="1"/>
</dbReference>
<dbReference type="EMBL" id="JACHFH010000008">
    <property type="protein sequence ID" value="MBB5335739.1"/>
    <property type="molecule type" value="Genomic_DNA"/>
</dbReference>
<feature type="domain" description="Polymerase/histidinol phosphatase N-terminal" evidence="1">
    <location>
        <begin position="2"/>
        <end position="67"/>
    </location>
</feature>
<keyword evidence="3" id="KW-1185">Reference proteome</keyword>
<dbReference type="PANTHER" id="PTHR42924:SF3">
    <property type="entry name" value="POLYMERASE_HISTIDINOL PHOSPHATASE N-TERMINAL DOMAIN-CONTAINING PROTEIN"/>
    <property type="match status" value="1"/>
</dbReference>
<organism evidence="2 3">
    <name type="scientific">Pectinatus brassicae</name>
    <dbReference type="NCBI Taxonomy" id="862415"/>
    <lineage>
        <taxon>Bacteria</taxon>
        <taxon>Bacillati</taxon>
        <taxon>Bacillota</taxon>
        <taxon>Negativicutes</taxon>
        <taxon>Selenomonadales</taxon>
        <taxon>Selenomonadaceae</taxon>
        <taxon>Pectinatus</taxon>
    </lineage>
</organism>
<dbReference type="Gene3D" id="1.10.150.650">
    <property type="match status" value="1"/>
</dbReference>
<dbReference type="SMART" id="SM00481">
    <property type="entry name" value="POLIIIAc"/>
    <property type="match status" value="1"/>
</dbReference>
<sequence>MMDLHCHTFASDGQYTATEIVAMAKSIGLTALSITDHDTIDALDEGAQAAKQANIQFIPGIEINALGKNVHVLGYNVDYKSDTALQICENNKQLRQKRAELIFAFLKQRAIHLTWKDIDKYALHKIYARPHFARAMLEHKYVGSIKEAFDKYLDTPEFRQIKEPRPTVEEAIVMIKQMQGIPVLAHPMQQGKAYAELDTFIIPLKKLGLAGIECYHSENTPQDTELSLALAQKHSLLITGGSDFHGEKVKPDIKLGSGINNNLDFHDDKLLALLCQPHH</sequence>
<dbReference type="InterPro" id="IPR052018">
    <property type="entry name" value="PHP_domain"/>
</dbReference>
<dbReference type="InterPro" id="IPR004013">
    <property type="entry name" value="PHP_dom"/>
</dbReference>
<dbReference type="GO" id="GO:0004534">
    <property type="term" value="F:5'-3' RNA exonuclease activity"/>
    <property type="evidence" value="ECO:0007669"/>
    <property type="project" value="TreeGrafter"/>
</dbReference>
<proteinExistence type="predicted"/>
<dbReference type="InterPro" id="IPR003141">
    <property type="entry name" value="Pol/His_phosphatase_N"/>
</dbReference>
<reference evidence="2 3" key="1">
    <citation type="submission" date="2020-08" db="EMBL/GenBank/DDBJ databases">
        <title>Genomic Encyclopedia of Type Strains, Phase IV (KMG-IV): sequencing the most valuable type-strain genomes for metagenomic binning, comparative biology and taxonomic classification.</title>
        <authorList>
            <person name="Goeker M."/>
        </authorList>
    </citation>
    <scope>NUCLEOTIDE SEQUENCE [LARGE SCALE GENOMIC DNA]</scope>
    <source>
        <strain evidence="2 3">DSM 24661</strain>
    </source>
</reference>
<dbReference type="AlphaFoldDB" id="A0A840UFF0"/>
<protein>
    <recommendedName>
        <fullName evidence="1">Polymerase/histidinol phosphatase N-terminal domain-containing protein</fullName>
    </recommendedName>
</protein>
<gene>
    <name evidence="2" type="ORF">HNR32_000873</name>
</gene>
<name>A0A840UFF0_9FIRM</name>
<dbReference type="PANTHER" id="PTHR42924">
    <property type="entry name" value="EXONUCLEASE"/>
    <property type="match status" value="1"/>
</dbReference>
<dbReference type="Proteomes" id="UP000559117">
    <property type="component" value="Unassembled WGS sequence"/>
</dbReference>
<dbReference type="GO" id="GO:0035312">
    <property type="term" value="F:5'-3' DNA exonuclease activity"/>
    <property type="evidence" value="ECO:0007669"/>
    <property type="project" value="TreeGrafter"/>
</dbReference>
<evidence type="ECO:0000259" key="1">
    <source>
        <dbReference type="SMART" id="SM00481"/>
    </source>
</evidence>
<dbReference type="Gene3D" id="3.20.20.140">
    <property type="entry name" value="Metal-dependent hydrolases"/>
    <property type="match status" value="1"/>
</dbReference>
<dbReference type="CDD" id="cd07438">
    <property type="entry name" value="PHP_HisPPase_AMP"/>
    <property type="match status" value="1"/>
</dbReference>
<evidence type="ECO:0000313" key="2">
    <source>
        <dbReference type="EMBL" id="MBB5335739.1"/>
    </source>
</evidence>
<dbReference type="SUPFAM" id="SSF89550">
    <property type="entry name" value="PHP domain-like"/>
    <property type="match status" value="1"/>
</dbReference>
<dbReference type="RefSeq" id="WP_183860008.1">
    <property type="nucleotide sequence ID" value="NZ_JACHFH010000008.1"/>
</dbReference>
<comment type="caution">
    <text evidence="2">The sequence shown here is derived from an EMBL/GenBank/DDBJ whole genome shotgun (WGS) entry which is preliminary data.</text>
</comment>